<protein>
    <submittedName>
        <fullName evidence="6">ABC transporter substrate-binding protein</fullName>
    </submittedName>
</protein>
<evidence type="ECO:0000256" key="3">
    <source>
        <dbReference type="ARBA" id="ARBA00022729"/>
    </source>
</evidence>
<dbReference type="PANTHER" id="PTHR30024:SF47">
    <property type="entry name" value="TAURINE-BINDING PERIPLASMIC PROTEIN"/>
    <property type="match status" value="1"/>
</dbReference>
<dbReference type="InterPro" id="IPR015168">
    <property type="entry name" value="SsuA/THI5"/>
</dbReference>
<name>A0ABN1XGK2_9PSEU</name>
<sequence length="317" mass="33693">MRIGRRAGTLLAASVCLFMIAACGGGESRADGGQLRVASNSNATALPFWIAQDQGLFEKHGLDVDYTKIENVATLPQALGTTFDIVLSTPTLAIASTAQGIPMSEVSGSSVDVPDNPSGFLMVPEGSGVSDVGQLAGARIGVLNETGTLHIATRNWLQQSGVDLDSLEIVQVDGPAQADQLRSGRIDAVETVIPFNEQIEEAGGISLGSPFQSLAEEITPIYWAARTDWAEQNRPVIERFRAALDEAQQFIVDNDAAARSVLQDELGYPDDVIANLELPTFDTAVRPQDVEPWLEAMRSTTGFAGDVDVDRLVVGAP</sequence>
<comment type="subcellular location">
    <subcellularLocation>
        <location evidence="1">Periplasm</location>
    </subcellularLocation>
</comment>
<evidence type="ECO:0000256" key="2">
    <source>
        <dbReference type="ARBA" id="ARBA00010742"/>
    </source>
</evidence>
<keyword evidence="3 4" id="KW-0732">Signal</keyword>
<keyword evidence="7" id="KW-1185">Reference proteome</keyword>
<comment type="caution">
    <text evidence="6">The sequence shown here is derived from an EMBL/GenBank/DDBJ whole genome shotgun (WGS) entry which is preliminary data.</text>
</comment>
<feature type="chain" id="PRO_5047433934" evidence="4">
    <location>
        <begin position="22"/>
        <end position="317"/>
    </location>
</feature>
<organism evidence="6 7">
    <name type="scientific">Pseudonocardia kongjuensis</name>
    <dbReference type="NCBI Taxonomy" id="102227"/>
    <lineage>
        <taxon>Bacteria</taxon>
        <taxon>Bacillati</taxon>
        <taxon>Actinomycetota</taxon>
        <taxon>Actinomycetes</taxon>
        <taxon>Pseudonocardiales</taxon>
        <taxon>Pseudonocardiaceae</taxon>
        <taxon>Pseudonocardia</taxon>
    </lineage>
</organism>
<proteinExistence type="inferred from homology"/>
<evidence type="ECO:0000256" key="4">
    <source>
        <dbReference type="SAM" id="SignalP"/>
    </source>
</evidence>
<dbReference type="Proteomes" id="UP001501414">
    <property type="component" value="Unassembled WGS sequence"/>
</dbReference>
<feature type="signal peptide" evidence="4">
    <location>
        <begin position="1"/>
        <end position="21"/>
    </location>
</feature>
<dbReference type="PANTHER" id="PTHR30024">
    <property type="entry name" value="ALIPHATIC SULFONATES-BINDING PROTEIN-RELATED"/>
    <property type="match status" value="1"/>
</dbReference>
<evidence type="ECO:0000313" key="6">
    <source>
        <dbReference type="EMBL" id="GAA1380889.1"/>
    </source>
</evidence>
<dbReference type="Pfam" id="PF09084">
    <property type="entry name" value="NMT1"/>
    <property type="match status" value="1"/>
</dbReference>
<dbReference type="Gene3D" id="3.40.190.10">
    <property type="entry name" value="Periplasmic binding protein-like II"/>
    <property type="match status" value="2"/>
</dbReference>
<accession>A0ABN1XGK2</accession>
<gene>
    <name evidence="6" type="ORF">GCM10009613_05930</name>
</gene>
<feature type="domain" description="SsuA/THI5-like" evidence="5">
    <location>
        <begin position="45"/>
        <end position="256"/>
    </location>
</feature>
<evidence type="ECO:0000259" key="5">
    <source>
        <dbReference type="Pfam" id="PF09084"/>
    </source>
</evidence>
<reference evidence="6 7" key="1">
    <citation type="journal article" date="2019" name="Int. J. Syst. Evol. Microbiol.">
        <title>The Global Catalogue of Microorganisms (GCM) 10K type strain sequencing project: providing services to taxonomists for standard genome sequencing and annotation.</title>
        <authorList>
            <consortium name="The Broad Institute Genomics Platform"/>
            <consortium name="The Broad Institute Genome Sequencing Center for Infectious Disease"/>
            <person name="Wu L."/>
            <person name="Ma J."/>
        </authorList>
    </citation>
    <scope>NUCLEOTIDE SEQUENCE [LARGE SCALE GENOMIC DNA]</scope>
    <source>
        <strain evidence="6 7">JCM 11896</strain>
    </source>
</reference>
<evidence type="ECO:0000313" key="7">
    <source>
        <dbReference type="Proteomes" id="UP001501414"/>
    </source>
</evidence>
<dbReference type="SUPFAM" id="SSF53850">
    <property type="entry name" value="Periplasmic binding protein-like II"/>
    <property type="match status" value="1"/>
</dbReference>
<evidence type="ECO:0000256" key="1">
    <source>
        <dbReference type="ARBA" id="ARBA00004418"/>
    </source>
</evidence>
<dbReference type="EMBL" id="BAAAJK010000002">
    <property type="protein sequence ID" value="GAA1380889.1"/>
    <property type="molecule type" value="Genomic_DNA"/>
</dbReference>
<dbReference type="PROSITE" id="PS51257">
    <property type="entry name" value="PROKAR_LIPOPROTEIN"/>
    <property type="match status" value="1"/>
</dbReference>
<comment type="similarity">
    <text evidence="2">Belongs to the bacterial solute-binding protein SsuA/TauA family.</text>
</comment>